<dbReference type="EMBL" id="JAWXXR010000001">
    <property type="protein sequence ID" value="MDX6015214.1"/>
    <property type="molecule type" value="Genomic_DNA"/>
</dbReference>
<accession>A0ABU4QAD9</accession>
<dbReference type="Proteomes" id="UP001272773">
    <property type="component" value="Unassembled WGS sequence"/>
</dbReference>
<name>A0ABU4QAD9_9GAMM</name>
<reference evidence="1 2" key="1">
    <citation type="submission" date="2023-11" db="EMBL/GenBank/DDBJ databases">
        <title>MicrobeMod: A computational toolkit for identifying prokaryotic methylation and restriction-modification with nanopore sequencing.</title>
        <authorList>
            <person name="Crits-Christoph A."/>
            <person name="Kang S.C."/>
            <person name="Lee H."/>
            <person name="Ostrov N."/>
        </authorList>
    </citation>
    <scope>NUCLEOTIDE SEQUENCE [LARGE SCALE GENOMIC DNA]</scope>
    <source>
        <strain evidence="1 2">ATCC BAA-2732</strain>
    </source>
</reference>
<evidence type="ECO:0000313" key="1">
    <source>
        <dbReference type="EMBL" id="MDX6015214.1"/>
    </source>
</evidence>
<dbReference type="GeneID" id="88622307"/>
<protein>
    <submittedName>
        <fullName evidence="1">Uncharacterized protein</fullName>
    </submittedName>
</protein>
<organism evidence="1 2">
    <name type="scientific">Shewanella indica</name>
    <dbReference type="NCBI Taxonomy" id="768528"/>
    <lineage>
        <taxon>Bacteria</taxon>
        <taxon>Pseudomonadati</taxon>
        <taxon>Pseudomonadota</taxon>
        <taxon>Gammaproteobacteria</taxon>
        <taxon>Alteromonadales</taxon>
        <taxon>Shewanellaceae</taxon>
        <taxon>Shewanella</taxon>
    </lineage>
</organism>
<keyword evidence="2" id="KW-1185">Reference proteome</keyword>
<dbReference type="RefSeq" id="WP_162206913.1">
    <property type="nucleotide sequence ID" value="NZ_JAWXXR010000001.1"/>
</dbReference>
<proteinExistence type="predicted"/>
<evidence type="ECO:0000313" key="2">
    <source>
        <dbReference type="Proteomes" id="UP001272773"/>
    </source>
</evidence>
<gene>
    <name evidence="1" type="ORF">SIL79_02325</name>
</gene>
<comment type="caution">
    <text evidence="1">The sequence shown here is derived from an EMBL/GenBank/DDBJ whole genome shotgun (WGS) entry which is preliminary data.</text>
</comment>
<sequence>MTESTLPWRLRQNRSWILLLLLLLFVVGILAVDTLISKYLNPSFNCEASLINPGKAGGPRGGEKLRLGITTENGQTRLKVSYRYDNEPWAGIELAGTIEGVELGSLSYMMSLEPYQDKLLLGEEELPPYLMAMREAINKALAQSGKLELRLHVLEMDILADYSLIQLSPGNHLWACRMTEFEEEDESQMPLLSLINGIWDW</sequence>